<dbReference type="PANTHER" id="PTHR22593">
    <property type="entry name" value="TRANSMEMBRANE PROTEIN 18"/>
    <property type="match status" value="1"/>
</dbReference>
<dbReference type="Pfam" id="PF00498">
    <property type="entry name" value="FHA"/>
    <property type="match status" value="1"/>
</dbReference>
<dbReference type="SUPFAM" id="SSF88723">
    <property type="entry name" value="PIN domain-like"/>
    <property type="match status" value="1"/>
</dbReference>
<dbReference type="Proteomes" id="UP000017836">
    <property type="component" value="Unassembled WGS sequence"/>
</dbReference>
<dbReference type="CDD" id="cd09880">
    <property type="entry name" value="PIN_Smg5-6-like"/>
    <property type="match status" value="1"/>
</dbReference>
<name>W1PEZ2_AMBTC</name>
<dbReference type="Gene3D" id="2.60.200.20">
    <property type="match status" value="1"/>
</dbReference>
<dbReference type="InterPro" id="IPR008984">
    <property type="entry name" value="SMAD_FHA_dom_sf"/>
</dbReference>
<feature type="compositionally biased region" description="Polar residues" evidence="1">
    <location>
        <begin position="352"/>
        <end position="372"/>
    </location>
</feature>
<accession>W1PEZ2</accession>
<feature type="compositionally biased region" description="Basic and acidic residues" evidence="1">
    <location>
        <begin position="387"/>
        <end position="396"/>
    </location>
</feature>
<dbReference type="HOGENOM" id="CLU_034987_0_0_1"/>
<feature type="region of interest" description="Disordered" evidence="1">
    <location>
        <begin position="151"/>
        <end position="187"/>
    </location>
</feature>
<dbReference type="SUPFAM" id="SSF49879">
    <property type="entry name" value="SMAD/FHA domain"/>
    <property type="match status" value="1"/>
</dbReference>
<protein>
    <recommendedName>
        <fullName evidence="2">FHA domain-containing protein</fullName>
    </recommendedName>
</protein>
<feature type="region of interest" description="Disordered" evidence="1">
    <location>
        <begin position="294"/>
        <end position="396"/>
    </location>
</feature>
<dbReference type="OMA" id="YPGPLKK"/>
<proteinExistence type="predicted"/>
<gene>
    <name evidence="3" type="ORF">AMTR_s00017p00082600</name>
</gene>
<dbReference type="SMART" id="SM00240">
    <property type="entry name" value="FHA"/>
    <property type="match status" value="1"/>
</dbReference>
<dbReference type="Pfam" id="PF13638">
    <property type="entry name" value="PIN_4"/>
    <property type="match status" value="1"/>
</dbReference>
<dbReference type="InterPro" id="IPR029060">
    <property type="entry name" value="PIN-like_dom_sf"/>
</dbReference>
<dbReference type="EMBL" id="KI393256">
    <property type="protein sequence ID" value="ERN08552.1"/>
    <property type="molecule type" value="Genomic_DNA"/>
</dbReference>
<sequence>MKIPVLTVLKNGTILKHIYLQNPDPEEPESSPESCEIDEFSGKKENEEEVLMVGRHPDCHVVLDHPSISRYHLRIQLQNRCLKFIVTDLSSVHGTWVSGQKIVSQVAVDLQEGDTLRLGASTRIYKLRWVAMDSAFDFENTNFSAVSQEQDMYHQEQENYQSPSVKKPEDPWATDEPSAPPLPDSANFESLDEAFTAIEVLADKENQGPLGKRSQKREPSSLWSRRYKSTNFLSLNTENVINESFGSGLNSNFNGDSEVLKENYFAGATNNGMMYPEYQGSSLSKAISKRLSEEGEEMYVSDKENMTPRSSTGKLRPKKKSTSENSSRLKQGRISQKNIAERIPFQSLPKGSGSNINQSAPPLSTTSRNSNVLAERKESSSANQTVDQRDEKAAGEVKKKWHMVVDSSSLINDESRRSLKLLEGLKGTHLIIPRMVIRELDCLKRRGNGLRFRKENDASLALQWIEECMVKMRWWIHVQSSAESMPVAVTPPASPRTKLSDGSNETGDPLIRGSLMEIISPTAEDHILECALLFKKLASDGQLVLLTTDVTLKIKAMAEGLICETAKDFCESLVSPYSERFLWAESTPRGPTWDSLDDICIKENMRKGEDGLKKKATEGAKGLKLILLHNSSHYGQHLNLLNSVKS</sequence>
<dbReference type="AlphaFoldDB" id="W1PEZ2"/>
<evidence type="ECO:0000313" key="3">
    <source>
        <dbReference type="EMBL" id="ERN08552.1"/>
    </source>
</evidence>
<dbReference type="Gene3D" id="3.40.50.1010">
    <property type="entry name" value="5'-nuclease"/>
    <property type="match status" value="1"/>
</dbReference>
<feature type="region of interest" description="Disordered" evidence="1">
    <location>
        <begin position="203"/>
        <end position="222"/>
    </location>
</feature>
<evidence type="ECO:0000313" key="4">
    <source>
        <dbReference type="Proteomes" id="UP000017836"/>
    </source>
</evidence>
<reference evidence="4" key="1">
    <citation type="journal article" date="2013" name="Science">
        <title>The Amborella genome and the evolution of flowering plants.</title>
        <authorList>
            <consortium name="Amborella Genome Project"/>
        </authorList>
    </citation>
    <scope>NUCLEOTIDE SEQUENCE [LARGE SCALE GENOMIC DNA]</scope>
</reference>
<feature type="domain" description="FHA" evidence="2">
    <location>
        <begin position="51"/>
        <end position="102"/>
    </location>
</feature>
<dbReference type="PANTHER" id="PTHR22593:SF8">
    <property type="entry name" value="FHA DOMAIN-CONTAINING PROTEIN PS1"/>
    <property type="match status" value="1"/>
</dbReference>
<dbReference type="STRING" id="13333.W1PEZ2"/>
<dbReference type="PROSITE" id="PS50006">
    <property type="entry name" value="FHA_DOMAIN"/>
    <property type="match status" value="1"/>
</dbReference>
<evidence type="ECO:0000259" key="2">
    <source>
        <dbReference type="PROSITE" id="PS50006"/>
    </source>
</evidence>
<dbReference type="GO" id="GO:0031965">
    <property type="term" value="C:nuclear membrane"/>
    <property type="evidence" value="ECO:0000318"/>
    <property type="project" value="GO_Central"/>
</dbReference>
<evidence type="ECO:0000256" key="1">
    <source>
        <dbReference type="SAM" id="MobiDB-lite"/>
    </source>
</evidence>
<dbReference type="Gramene" id="ERN08552">
    <property type="protein sequence ID" value="ERN08552"/>
    <property type="gene ID" value="AMTR_s00017p00082600"/>
</dbReference>
<dbReference type="InterPro" id="IPR000253">
    <property type="entry name" value="FHA_dom"/>
</dbReference>
<organism evidence="3 4">
    <name type="scientific">Amborella trichopoda</name>
    <dbReference type="NCBI Taxonomy" id="13333"/>
    <lineage>
        <taxon>Eukaryota</taxon>
        <taxon>Viridiplantae</taxon>
        <taxon>Streptophyta</taxon>
        <taxon>Embryophyta</taxon>
        <taxon>Tracheophyta</taxon>
        <taxon>Spermatophyta</taxon>
        <taxon>Magnoliopsida</taxon>
        <taxon>Amborellales</taxon>
        <taxon>Amborellaceae</taxon>
        <taxon>Amborella</taxon>
    </lineage>
</organism>
<feature type="compositionally biased region" description="Polar residues" evidence="1">
    <location>
        <begin position="323"/>
        <end position="338"/>
    </location>
</feature>
<dbReference type="InterPro" id="IPR002716">
    <property type="entry name" value="PIN_dom"/>
</dbReference>
<dbReference type="eggNOG" id="KOG1881">
    <property type="taxonomic scope" value="Eukaryota"/>
</dbReference>
<keyword evidence="4" id="KW-1185">Reference proteome</keyword>